<dbReference type="AlphaFoldDB" id="A0A644VZF5"/>
<protein>
    <recommendedName>
        <fullName evidence="2">Lipid A biosynthesis N-terminal domain-containing protein</fullName>
    </recommendedName>
</protein>
<dbReference type="SMART" id="SM01259">
    <property type="entry name" value="LAB_N"/>
    <property type="match status" value="2"/>
</dbReference>
<dbReference type="Gene3D" id="1.20.1280.290">
    <property type="match status" value="1"/>
</dbReference>
<proteinExistence type="predicted"/>
<feature type="transmembrane region" description="Helical" evidence="1">
    <location>
        <begin position="88"/>
        <end position="114"/>
    </location>
</feature>
<dbReference type="GO" id="GO:0016020">
    <property type="term" value="C:membrane"/>
    <property type="evidence" value="ECO:0007669"/>
    <property type="project" value="GOC"/>
</dbReference>
<dbReference type="GO" id="GO:0008915">
    <property type="term" value="F:lipid-A-disaccharide synthase activity"/>
    <property type="evidence" value="ECO:0007669"/>
    <property type="project" value="InterPro"/>
</dbReference>
<evidence type="ECO:0000256" key="1">
    <source>
        <dbReference type="SAM" id="Phobius"/>
    </source>
</evidence>
<dbReference type="Pfam" id="PF07578">
    <property type="entry name" value="LAB_N"/>
    <property type="match status" value="2"/>
</dbReference>
<keyword evidence="1" id="KW-0472">Membrane</keyword>
<reference evidence="3" key="1">
    <citation type="submission" date="2019-08" db="EMBL/GenBank/DDBJ databases">
        <authorList>
            <person name="Kucharzyk K."/>
            <person name="Murdoch R.W."/>
            <person name="Higgins S."/>
            <person name="Loffler F."/>
        </authorList>
    </citation>
    <scope>NUCLEOTIDE SEQUENCE</scope>
</reference>
<dbReference type="InterPro" id="IPR011499">
    <property type="entry name" value="Lipid_A_biosynth_N"/>
</dbReference>
<evidence type="ECO:0000313" key="3">
    <source>
        <dbReference type="EMBL" id="MPL95683.1"/>
    </source>
</evidence>
<keyword evidence="1" id="KW-0812">Transmembrane</keyword>
<dbReference type="EMBL" id="VSSQ01000477">
    <property type="protein sequence ID" value="MPL95683.1"/>
    <property type="molecule type" value="Genomic_DNA"/>
</dbReference>
<organism evidence="3">
    <name type="scientific">bioreactor metagenome</name>
    <dbReference type="NCBI Taxonomy" id="1076179"/>
    <lineage>
        <taxon>unclassified sequences</taxon>
        <taxon>metagenomes</taxon>
        <taxon>ecological metagenomes</taxon>
    </lineage>
</organism>
<feature type="transmembrane region" description="Helical" evidence="1">
    <location>
        <begin position="36"/>
        <end position="53"/>
    </location>
</feature>
<name>A0A644VZF5_9ZZZZ</name>
<feature type="transmembrane region" description="Helical" evidence="1">
    <location>
        <begin position="153"/>
        <end position="175"/>
    </location>
</feature>
<gene>
    <name evidence="3" type="ORF">SDC9_41855</name>
</gene>
<evidence type="ECO:0000259" key="2">
    <source>
        <dbReference type="SMART" id="SM01259"/>
    </source>
</evidence>
<comment type="caution">
    <text evidence="3">The sequence shown here is derived from an EMBL/GenBank/DDBJ whole genome shotgun (WGS) entry which is preliminary data.</text>
</comment>
<feature type="domain" description="Lipid A biosynthesis N-terminal" evidence="2">
    <location>
        <begin position="6"/>
        <end position="77"/>
    </location>
</feature>
<accession>A0A644VZF5</accession>
<sequence length="211" mass="23900">MLLYAIGLTAQLFFGARTLFQWVMSERARKSLSPSIYWILSMVASWLFFIYGWMREDFAIILGQVVSYYIYIWNLDAKGIWRKIPVELRVLLAGTPPAAIVLASGDAATFITTFLQNESVPVWLLIFGTAGQLIFTLRFVYQLVYSYRKKESLLPLGFWIISVSGSAVIIAYGIIRRDPILLLGQVPGIITYLRNIALHKKYYGAGGQVDL</sequence>
<dbReference type="GO" id="GO:0009245">
    <property type="term" value="P:lipid A biosynthetic process"/>
    <property type="evidence" value="ECO:0007669"/>
    <property type="project" value="InterPro"/>
</dbReference>
<keyword evidence="1" id="KW-1133">Transmembrane helix</keyword>
<feature type="transmembrane region" description="Helical" evidence="1">
    <location>
        <begin position="120"/>
        <end position="141"/>
    </location>
</feature>
<feature type="transmembrane region" description="Helical" evidence="1">
    <location>
        <begin position="59"/>
        <end position="76"/>
    </location>
</feature>
<feature type="domain" description="Lipid A biosynthesis N-terminal" evidence="2">
    <location>
        <begin position="127"/>
        <end position="198"/>
    </location>
</feature>